<protein>
    <submittedName>
        <fullName evidence="2">Uncharacterized protein</fullName>
    </submittedName>
</protein>
<feature type="region of interest" description="Disordered" evidence="1">
    <location>
        <begin position="1"/>
        <end position="32"/>
    </location>
</feature>
<evidence type="ECO:0000313" key="2">
    <source>
        <dbReference type="EMBL" id="CAI6265720.1"/>
    </source>
</evidence>
<organism evidence="2 3">
    <name type="scientific">Periconia digitata</name>
    <dbReference type="NCBI Taxonomy" id="1303443"/>
    <lineage>
        <taxon>Eukaryota</taxon>
        <taxon>Fungi</taxon>
        <taxon>Dikarya</taxon>
        <taxon>Ascomycota</taxon>
        <taxon>Pezizomycotina</taxon>
        <taxon>Dothideomycetes</taxon>
        <taxon>Pleosporomycetidae</taxon>
        <taxon>Pleosporales</taxon>
        <taxon>Massarineae</taxon>
        <taxon>Periconiaceae</taxon>
        <taxon>Periconia</taxon>
    </lineage>
</organism>
<dbReference type="EMBL" id="CAOQHR010000001">
    <property type="protein sequence ID" value="CAI6265720.1"/>
    <property type="molecule type" value="Genomic_DNA"/>
</dbReference>
<reference evidence="2" key="1">
    <citation type="submission" date="2023-01" db="EMBL/GenBank/DDBJ databases">
        <authorList>
            <person name="Van Ghelder C."/>
            <person name="Rancurel C."/>
        </authorList>
    </citation>
    <scope>NUCLEOTIDE SEQUENCE</scope>
    <source>
        <strain evidence="2">CNCM I-4278</strain>
    </source>
</reference>
<dbReference type="AlphaFoldDB" id="A0A9W4U1Z9"/>
<accession>A0A9W4U1Z9</accession>
<name>A0A9W4U1Z9_9PLEO</name>
<dbReference type="Proteomes" id="UP001152607">
    <property type="component" value="Unassembled WGS sequence"/>
</dbReference>
<gene>
    <name evidence="2" type="ORF">PDIGIT_LOCUS1527</name>
</gene>
<evidence type="ECO:0000256" key="1">
    <source>
        <dbReference type="SAM" id="MobiDB-lite"/>
    </source>
</evidence>
<proteinExistence type="predicted"/>
<sequence>MLPIKNHQKNINQSSILIHHPPSPQLNTKKGPAFSHFFTTHQIHLPAKRKKKFSK</sequence>
<comment type="caution">
    <text evidence="2">The sequence shown here is derived from an EMBL/GenBank/DDBJ whole genome shotgun (WGS) entry which is preliminary data.</text>
</comment>
<keyword evidence="3" id="KW-1185">Reference proteome</keyword>
<evidence type="ECO:0000313" key="3">
    <source>
        <dbReference type="Proteomes" id="UP001152607"/>
    </source>
</evidence>